<dbReference type="AlphaFoldDB" id="I7Z9L1"/>
<dbReference type="RefSeq" id="WP_007186624.1">
    <property type="nucleotide sequence ID" value="NZ_AKGD01000003.1"/>
</dbReference>
<protein>
    <recommendedName>
        <fullName evidence="8">MotA/TolQ/ExbB proton channel domain-containing protein</fullName>
    </recommendedName>
</protein>
<dbReference type="STRING" id="1172194.WQQ_36890"/>
<name>I7Z9L1_9GAMM</name>
<organism evidence="9 10">
    <name type="scientific">Hydrocarboniphaga effusa AP103</name>
    <dbReference type="NCBI Taxonomy" id="1172194"/>
    <lineage>
        <taxon>Bacteria</taxon>
        <taxon>Pseudomonadati</taxon>
        <taxon>Pseudomonadota</taxon>
        <taxon>Gammaproteobacteria</taxon>
        <taxon>Nevskiales</taxon>
        <taxon>Nevskiaceae</taxon>
        <taxon>Hydrocarboniphaga</taxon>
    </lineage>
</organism>
<feature type="domain" description="MotA/TolQ/ExbB proton channel" evidence="8">
    <location>
        <begin position="64"/>
        <end position="168"/>
    </location>
</feature>
<dbReference type="OrthoDB" id="4045at2"/>
<dbReference type="PANTHER" id="PTHR30625">
    <property type="entry name" value="PROTEIN TOLQ"/>
    <property type="match status" value="1"/>
</dbReference>
<dbReference type="GO" id="GO:0005886">
    <property type="term" value="C:plasma membrane"/>
    <property type="evidence" value="ECO:0007669"/>
    <property type="project" value="UniProtKB-SubCell"/>
</dbReference>
<keyword evidence="6" id="KW-0653">Protein transport</keyword>
<dbReference type="Pfam" id="PF01618">
    <property type="entry name" value="MotA_ExbB"/>
    <property type="match status" value="1"/>
</dbReference>
<feature type="transmembrane region" description="Helical" evidence="7">
    <location>
        <begin position="22"/>
        <end position="48"/>
    </location>
</feature>
<evidence type="ECO:0000256" key="3">
    <source>
        <dbReference type="ARBA" id="ARBA00022692"/>
    </source>
</evidence>
<gene>
    <name evidence="9" type="ORF">WQQ_36890</name>
</gene>
<evidence type="ECO:0000256" key="2">
    <source>
        <dbReference type="ARBA" id="ARBA00022475"/>
    </source>
</evidence>
<keyword evidence="4 7" id="KW-1133">Transmembrane helix</keyword>
<dbReference type="Proteomes" id="UP000003704">
    <property type="component" value="Unassembled WGS sequence"/>
</dbReference>
<evidence type="ECO:0000256" key="6">
    <source>
        <dbReference type="RuleBase" id="RU004057"/>
    </source>
</evidence>
<accession>I7Z9L1</accession>
<dbReference type="PANTHER" id="PTHR30625:SF18">
    <property type="entry name" value="TONB2 ENERGY TRANSDUCTION SYSTEM INNER MEMBRANE COMPONENT EXBB"/>
    <property type="match status" value="1"/>
</dbReference>
<evidence type="ECO:0000256" key="1">
    <source>
        <dbReference type="ARBA" id="ARBA00004651"/>
    </source>
</evidence>
<comment type="caution">
    <text evidence="9">The sequence shown here is derived from an EMBL/GenBank/DDBJ whole genome shotgun (WGS) entry which is preliminary data.</text>
</comment>
<proteinExistence type="inferred from homology"/>
<sequence length="174" mass="19523">MLETLAMPLHIMSEMRALGGPVVLWIFGACVLMWAIVIERFWFFTGVLPRQANRLLREWNARPERHSWSAHQIRKAMISTLNAGMNANIQLLRVLVPMSPLLGLLGTVSGMLAVFDAMAARGSADARSMANGVSEAMICTLTGLAVSISGLYPVYYFRRRIRHETERLADKFLF</sequence>
<reference evidence="9 10" key="1">
    <citation type="journal article" date="2012" name="J. Bacteriol.">
        <title>Genome Sequence of n-Alkane-Degrading Hydrocarboniphaga effusa Strain AP103T (ATCC BAA-332T).</title>
        <authorList>
            <person name="Chang H.K."/>
            <person name="Zylstra G.J."/>
            <person name="Chae J.C."/>
        </authorList>
    </citation>
    <scope>NUCLEOTIDE SEQUENCE [LARGE SCALE GENOMIC DNA]</scope>
    <source>
        <strain evidence="9 10">AP103</strain>
    </source>
</reference>
<evidence type="ECO:0000256" key="4">
    <source>
        <dbReference type="ARBA" id="ARBA00022989"/>
    </source>
</evidence>
<dbReference type="GO" id="GO:0017038">
    <property type="term" value="P:protein import"/>
    <property type="evidence" value="ECO:0007669"/>
    <property type="project" value="TreeGrafter"/>
</dbReference>
<evidence type="ECO:0000259" key="8">
    <source>
        <dbReference type="Pfam" id="PF01618"/>
    </source>
</evidence>
<keyword evidence="6" id="KW-0813">Transport</keyword>
<comment type="similarity">
    <text evidence="6">Belongs to the exbB/tolQ family.</text>
</comment>
<feature type="transmembrane region" description="Helical" evidence="7">
    <location>
        <begin position="94"/>
        <end position="115"/>
    </location>
</feature>
<dbReference type="EMBL" id="AKGD01000003">
    <property type="protein sequence ID" value="EIT68494.1"/>
    <property type="molecule type" value="Genomic_DNA"/>
</dbReference>
<dbReference type="InterPro" id="IPR002898">
    <property type="entry name" value="MotA_ExbB_proton_chnl"/>
</dbReference>
<keyword evidence="5 7" id="KW-0472">Membrane</keyword>
<dbReference type="InterPro" id="IPR050790">
    <property type="entry name" value="ExbB/TolQ_transport"/>
</dbReference>
<evidence type="ECO:0000256" key="5">
    <source>
        <dbReference type="ARBA" id="ARBA00023136"/>
    </source>
</evidence>
<feature type="transmembrane region" description="Helical" evidence="7">
    <location>
        <begin position="135"/>
        <end position="157"/>
    </location>
</feature>
<keyword evidence="3 7" id="KW-0812">Transmembrane</keyword>
<evidence type="ECO:0000313" key="9">
    <source>
        <dbReference type="EMBL" id="EIT68494.1"/>
    </source>
</evidence>
<evidence type="ECO:0000256" key="7">
    <source>
        <dbReference type="SAM" id="Phobius"/>
    </source>
</evidence>
<comment type="subcellular location">
    <subcellularLocation>
        <location evidence="1">Cell membrane</location>
        <topology evidence="1">Multi-pass membrane protein</topology>
    </subcellularLocation>
    <subcellularLocation>
        <location evidence="6">Membrane</location>
        <topology evidence="6">Multi-pass membrane protein</topology>
    </subcellularLocation>
</comment>
<keyword evidence="2" id="KW-1003">Cell membrane</keyword>
<evidence type="ECO:0000313" key="10">
    <source>
        <dbReference type="Proteomes" id="UP000003704"/>
    </source>
</evidence>
<keyword evidence="10" id="KW-1185">Reference proteome</keyword>